<name>A0AAV3QNE4_LITER</name>
<gene>
    <name evidence="2" type="ORF">LIER_43702</name>
</gene>
<accession>A0AAV3QNE4</accession>
<dbReference type="EMBL" id="BAABME010037793">
    <property type="protein sequence ID" value="GAA0165090.1"/>
    <property type="molecule type" value="Genomic_DNA"/>
</dbReference>
<feature type="domain" description="Retrotransposon gag" evidence="1">
    <location>
        <begin position="7"/>
        <end position="62"/>
    </location>
</feature>
<evidence type="ECO:0000313" key="3">
    <source>
        <dbReference type="Proteomes" id="UP001454036"/>
    </source>
</evidence>
<evidence type="ECO:0000313" key="2">
    <source>
        <dbReference type="EMBL" id="GAA0165090.1"/>
    </source>
</evidence>
<protein>
    <recommendedName>
        <fullName evidence="1">Retrotransposon gag domain-containing protein</fullName>
    </recommendedName>
</protein>
<organism evidence="2 3">
    <name type="scientific">Lithospermum erythrorhizon</name>
    <name type="common">Purple gromwell</name>
    <name type="synonym">Lithospermum officinale var. erythrorhizon</name>
    <dbReference type="NCBI Taxonomy" id="34254"/>
    <lineage>
        <taxon>Eukaryota</taxon>
        <taxon>Viridiplantae</taxon>
        <taxon>Streptophyta</taxon>
        <taxon>Embryophyta</taxon>
        <taxon>Tracheophyta</taxon>
        <taxon>Spermatophyta</taxon>
        <taxon>Magnoliopsida</taxon>
        <taxon>eudicotyledons</taxon>
        <taxon>Gunneridae</taxon>
        <taxon>Pentapetalae</taxon>
        <taxon>asterids</taxon>
        <taxon>lamiids</taxon>
        <taxon>Boraginales</taxon>
        <taxon>Boraginaceae</taxon>
        <taxon>Boraginoideae</taxon>
        <taxon>Lithospermeae</taxon>
        <taxon>Lithospermum</taxon>
    </lineage>
</organism>
<reference evidence="2 3" key="1">
    <citation type="submission" date="2024-01" db="EMBL/GenBank/DDBJ databases">
        <title>The complete chloroplast genome sequence of Lithospermum erythrorhizon: insights into the phylogenetic relationship among Boraginaceae species and the maternal lineages of purple gromwells.</title>
        <authorList>
            <person name="Okada T."/>
            <person name="Watanabe K."/>
        </authorList>
    </citation>
    <scope>NUCLEOTIDE SEQUENCE [LARGE SCALE GENOMIC DNA]</scope>
</reference>
<dbReference type="InterPro" id="IPR005162">
    <property type="entry name" value="Retrotrans_gag_dom"/>
</dbReference>
<dbReference type="AlphaFoldDB" id="A0AAV3QNE4"/>
<sequence>MSIRVEIWLHGLTATDPPNSWGAFTAALMARFDDLSITNVISDFNKLTQTTSVNDYIDKFEDGFMVSLGRTYDETY</sequence>
<evidence type="ECO:0000259" key="1">
    <source>
        <dbReference type="Pfam" id="PF03732"/>
    </source>
</evidence>
<proteinExistence type="predicted"/>
<dbReference type="Proteomes" id="UP001454036">
    <property type="component" value="Unassembled WGS sequence"/>
</dbReference>
<comment type="caution">
    <text evidence="2">The sequence shown here is derived from an EMBL/GenBank/DDBJ whole genome shotgun (WGS) entry which is preliminary data.</text>
</comment>
<dbReference type="Pfam" id="PF03732">
    <property type="entry name" value="Retrotrans_gag"/>
    <property type="match status" value="1"/>
</dbReference>
<keyword evidence="3" id="KW-1185">Reference proteome</keyword>